<reference evidence="2" key="1">
    <citation type="journal article" date="2022" name="Mol. Ecol. Resour.">
        <title>The genomes of chicory, endive, great burdock and yacon provide insights into Asteraceae palaeo-polyploidization history and plant inulin production.</title>
        <authorList>
            <person name="Fan W."/>
            <person name="Wang S."/>
            <person name="Wang H."/>
            <person name="Wang A."/>
            <person name="Jiang F."/>
            <person name="Liu H."/>
            <person name="Zhao H."/>
            <person name="Xu D."/>
            <person name="Zhang Y."/>
        </authorList>
    </citation>
    <scope>NUCLEOTIDE SEQUENCE [LARGE SCALE GENOMIC DNA]</scope>
    <source>
        <strain evidence="2">cv. Yunnan</strain>
    </source>
</reference>
<evidence type="ECO:0000313" key="2">
    <source>
        <dbReference type="Proteomes" id="UP001056120"/>
    </source>
</evidence>
<comment type="caution">
    <text evidence="1">The sequence shown here is derived from an EMBL/GenBank/DDBJ whole genome shotgun (WGS) entry which is preliminary data.</text>
</comment>
<accession>A0ACB9HHB5</accession>
<organism evidence="1 2">
    <name type="scientific">Smallanthus sonchifolius</name>
    <dbReference type="NCBI Taxonomy" id="185202"/>
    <lineage>
        <taxon>Eukaryota</taxon>
        <taxon>Viridiplantae</taxon>
        <taxon>Streptophyta</taxon>
        <taxon>Embryophyta</taxon>
        <taxon>Tracheophyta</taxon>
        <taxon>Spermatophyta</taxon>
        <taxon>Magnoliopsida</taxon>
        <taxon>eudicotyledons</taxon>
        <taxon>Gunneridae</taxon>
        <taxon>Pentapetalae</taxon>
        <taxon>asterids</taxon>
        <taxon>campanulids</taxon>
        <taxon>Asterales</taxon>
        <taxon>Asteraceae</taxon>
        <taxon>Asteroideae</taxon>
        <taxon>Heliantheae alliance</taxon>
        <taxon>Millerieae</taxon>
        <taxon>Smallanthus</taxon>
    </lineage>
</organism>
<protein>
    <submittedName>
        <fullName evidence="1">Uncharacterized protein</fullName>
    </submittedName>
</protein>
<gene>
    <name evidence="1" type="ORF">L1987_37142</name>
</gene>
<reference evidence="1 2" key="2">
    <citation type="journal article" date="2022" name="Mol. Ecol. Resour.">
        <title>The genomes of chicory, endive, great burdock and yacon provide insights into Asteraceae paleo-polyploidization history and plant inulin production.</title>
        <authorList>
            <person name="Fan W."/>
            <person name="Wang S."/>
            <person name="Wang H."/>
            <person name="Wang A."/>
            <person name="Jiang F."/>
            <person name="Liu H."/>
            <person name="Zhao H."/>
            <person name="Xu D."/>
            <person name="Zhang Y."/>
        </authorList>
    </citation>
    <scope>NUCLEOTIDE SEQUENCE [LARGE SCALE GENOMIC DNA]</scope>
    <source>
        <strain evidence="2">cv. Yunnan</strain>
        <tissue evidence="1">Leaves</tissue>
    </source>
</reference>
<sequence>MLVMLSLLRSFFSKFGETETGPLGFDSVTGRSRGFALFVYKNQDWFRKALEEPHKIFEGHQLHCQKAADGKNKGPVSAPVTVPLVQQPAQQMLAAGLNIGVDNAIPSVLPGLGLQNAYPKKKGGSAAGSGSGSRSQVGGGSFSGYPSHMW</sequence>
<dbReference type="Proteomes" id="UP001056120">
    <property type="component" value="Linkage Group LG12"/>
</dbReference>
<proteinExistence type="predicted"/>
<dbReference type="EMBL" id="CM042029">
    <property type="protein sequence ID" value="KAI3794510.1"/>
    <property type="molecule type" value="Genomic_DNA"/>
</dbReference>
<name>A0ACB9HHB5_9ASTR</name>
<keyword evidence="2" id="KW-1185">Reference proteome</keyword>
<evidence type="ECO:0000313" key="1">
    <source>
        <dbReference type="EMBL" id="KAI3794510.1"/>
    </source>
</evidence>